<name>A0AAV8S4N1_9ROSI</name>
<evidence type="ECO:0000256" key="8">
    <source>
        <dbReference type="ARBA" id="ARBA00046314"/>
    </source>
</evidence>
<sequence length="199" mass="22957">MIATTYTTTNIYNSAVHIAYEARKQFRNEKIWITNEIIHNPTVNKSLEETKVENIPVDGAKKHFEVVKHGDVVILPVFGVVVDEMLTLSDKNVWNTNEKHKKGEYTSIIHGKYAHEETITTASFTGKYIIVKDMKEEGEATIEEAKKSNHVMRKLDKRQQTRKLDSRIEEQFDSGHLLAYMKKIKRKGQGSWCCLSFID</sequence>
<protein>
    <recommendedName>
        <fullName evidence="10">4-hydroxy-3-methylbut-2-enyl diphosphate reductase</fullName>
        <ecNumber evidence="10">1.17.7.4</ecNumber>
    </recommendedName>
</protein>
<evidence type="ECO:0000256" key="3">
    <source>
        <dbReference type="ARBA" id="ARBA00022723"/>
    </source>
</evidence>
<comment type="pathway">
    <text evidence="7">Isoprenoid biosynthesis; isopentenyl diphosphate biosynthesis via DXP pathway; isopentenyl diphosphate from 1-deoxy-D-xylulose 5-phosphate: step 6/6.</text>
</comment>
<dbReference type="InterPro" id="IPR042563">
    <property type="entry name" value="Ribosomal_protein_eS8_euk"/>
</dbReference>
<dbReference type="GO" id="GO:0019288">
    <property type="term" value="P:isopentenyl diphosphate biosynthetic process, methylerythritol 4-phosphate pathway"/>
    <property type="evidence" value="ECO:0007669"/>
    <property type="project" value="InterPro"/>
</dbReference>
<keyword evidence="12" id="KW-1185">Reference proteome</keyword>
<keyword evidence="3" id="KW-0479">Metal-binding</keyword>
<keyword evidence="2" id="KW-0004">4Fe-4S</keyword>
<evidence type="ECO:0000256" key="7">
    <source>
        <dbReference type="ARBA" id="ARBA00046313"/>
    </source>
</evidence>
<keyword evidence="5" id="KW-0408">Iron</keyword>
<dbReference type="Proteomes" id="UP001159364">
    <property type="component" value="Unassembled WGS sequence"/>
</dbReference>
<dbReference type="PANTHER" id="PTHR31619:SF5">
    <property type="entry name" value="4-HYDROXY-3-METHYLBUT-2-ENYL DIPHOSPHATE REDUCTASE, CHLOROPLASTIC"/>
    <property type="match status" value="1"/>
</dbReference>
<dbReference type="EC" id="1.17.7.4" evidence="10"/>
<evidence type="ECO:0000256" key="6">
    <source>
        <dbReference type="ARBA" id="ARBA00023014"/>
    </source>
</evidence>
<accession>A0AAV8S4N1</accession>
<evidence type="ECO:0000256" key="1">
    <source>
        <dbReference type="ARBA" id="ARBA00001966"/>
    </source>
</evidence>
<keyword evidence="6" id="KW-0411">Iron-sulfur</keyword>
<evidence type="ECO:0000256" key="4">
    <source>
        <dbReference type="ARBA" id="ARBA00023002"/>
    </source>
</evidence>
<evidence type="ECO:0000313" key="12">
    <source>
        <dbReference type="Proteomes" id="UP001159364"/>
    </source>
</evidence>
<dbReference type="Gene3D" id="1.10.168.20">
    <property type="entry name" value="Ribosomal protein S8e, subdomain"/>
    <property type="match status" value="1"/>
</dbReference>
<dbReference type="EMBL" id="JAIWQS010000255">
    <property type="protein sequence ID" value="KAJ8747016.1"/>
    <property type="molecule type" value="Genomic_DNA"/>
</dbReference>
<keyword evidence="4" id="KW-0560">Oxidoreductase</keyword>
<evidence type="ECO:0000256" key="2">
    <source>
        <dbReference type="ARBA" id="ARBA00022485"/>
    </source>
</evidence>
<evidence type="ECO:0000256" key="5">
    <source>
        <dbReference type="ARBA" id="ARBA00023004"/>
    </source>
</evidence>
<dbReference type="AlphaFoldDB" id="A0AAV8S4N1"/>
<comment type="similarity">
    <text evidence="9">Belongs to the IspH family.</text>
</comment>
<dbReference type="GO" id="GO:0046872">
    <property type="term" value="F:metal ion binding"/>
    <property type="evidence" value="ECO:0007669"/>
    <property type="project" value="UniProtKB-KW"/>
</dbReference>
<comment type="pathway">
    <text evidence="8">Isoprenoid biosynthesis; dimethylallyl diphosphate biosynthesis; dimethylallyl diphosphate from (2E)-4-hydroxy-3-methylbutenyl diphosphate: step 1/1.</text>
</comment>
<gene>
    <name evidence="11" type="ORF">K2173_014451</name>
</gene>
<dbReference type="PANTHER" id="PTHR31619">
    <property type="entry name" value="4-HYDROXY-3-METHYLBUT-2-ENYL DIPHOSPHATE REDUCTASE, CHLOROPLASTIC"/>
    <property type="match status" value="1"/>
</dbReference>
<proteinExistence type="inferred from homology"/>
<organism evidence="11 12">
    <name type="scientific">Erythroxylum novogranatense</name>
    <dbReference type="NCBI Taxonomy" id="1862640"/>
    <lineage>
        <taxon>Eukaryota</taxon>
        <taxon>Viridiplantae</taxon>
        <taxon>Streptophyta</taxon>
        <taxon>Embryophyta</taxon>
        <taxon>Tracheophyta</taxon>
        <taxon>Spermatophyta</taxon>
        <taxon>Magnoliopsida</taxon>
        <taxon>eudicotyledons</taxon>
        <taxon>Gunneridae</taxon>
        <taxon>Pentapetalae</taxon>
        <taxon>rosids</taxon>
        <taxon>fabids</taxon>
        <taxon>Malpighiales</taxon>
        <taxon>Erythroxylaceae</taxon>
        <taxon>Erythroxylum</taxon>
    </lineage>
</organism>
<evidence type="ECO:0000256" key="9">
    <source>
        <dbReference type="ARBA" id="ARBA00046335"/>
    </source>
</evidence>
<dbReference type="Gene3D" id="3.40.50.11270">
    <property type="match status" value="1"/>
</dbReference>
<dbReference type="InterPro" id="IPR003451">
    <property type="entry name" value="LytB/IspH"/>
</dbReference>
<dbReference type="GO" id="GO:0050992">
    <property type="term" value="P:dimethylallyl diphosphate biosynthetic process"/>
    <property type="evidence" value="ECO:0007669"/>
    <property type="project" value="InterPro"/>
</dbReference>
<dbReference type="Pfam" id="PF02401">
    <property type="entry name" value="LYTB"/>
    <property type="match status" value="1"/>
</dbReference>
<reference evidence="11 12" key="1">
    <citation type="submission" date="2021-09" db="EMBL/GenBank/DDBJ databases">
        <title>Genomic insights and catalytic innovation underlie evolution of tropane alkaloids biosynthesis.</title>
        <authorList>
            <person name="Wang Y.-J."/>
            <person name="Tian T."/>
            <person name="Huang J.-P."/>
            <person name="Huang S.-X."/>
        </authorList>
    </citation>
    <scope>NUCLEOTIDE SEQUENCE [LARGE SCALE GENOMIC DNA]</scope>
    <source>
        <strain evidence="11">KIB-2018</strain>
        <tissue evidence="11">Leaf</tissue>
    </source>
</reference>
<dbReference type="GO" id="GO:0051539">
    <property type="term" value="F:4 iron, 4 sulfur cluster binding"/>
    <property type="evidence" value="ECO:0007669"/>
    <property type="project" value="UniProtKB-KW"/>
</dbReference>
<evidence type="ECO:0000313" key="11">
    <source>
        <dbReference type="EMBL" id="KAJ8747016.1"/>
    </source>
</evidence>
<comment type="cofactor">
    <cofactor evidence="1">
        <name>[4Fe-4S] cluster</name>
        <dbReference type="ChEBI" id="CHEBI:49883"/>
    </cofactor>
</comment>
<comment type="caution">
    <text evidence="11">The sequence shown here is derived from an EMBL/GenBank/DDBJ whole genome shotgun (WGS) entry which is preliminary data.</text>
</comment>
<dbReference type="GO" id="GO:0051745">
    <property type="term" value="F:4-hydroxy-3-methylbut-2-enyl diphosphate reductase activity"/>
    <property type="evidence" value="ECO:0007669"/>
    <property type="project" value="UniProtKB-EC"/>
</dbReference>
<evidence type="ECO:0000256" key="10">
    <source>
        <dbReference type="ARBA" id="ARBA00047177"/>
    </source>
</evidence>